<comment type="subunit">
    <text evidence="4 11">Homodimer.</text>
</comment>
<gene>
    <name evidence="11 13" type="primary">hisC</name>
    <name evidence="13" type="ordered locus">IALB_0451</name>
</gene>
<dbReference type="NCBIfam" id="TIGR01141">
    <property type="entry name" value="hisC"/>
    <property type="match status" value="1"/>
</dbReference>
<dbReference type="InterPro" id="IPR015424">
    <property type="entry name" value="PyrdxlP-dep_Trfase"/>
</dbReference>
<dbReference type="InterPro" id="IPR005861">
    <property type="entry name" value="HisP_aminotrans"/>
</dbReference>
<evidence type="ECO:0000313" key="13">
    <source>
        <dbReference type="EMBL" id="AFH48163.1"/>
    </source>
</evidence>
<dbReference type="PROSITE" id="PS00599">
    <property type="entry name" value="AA_TRANSFER_CLASS_2"/>
    <property type="match status" value="1"/>
</dbReference>
<evidence type="ECO:0000259" key="12">
    <source>
        <dbReference type="Pfam" id="PF00155"/>
    </source>
</evidence>
<keyword evidence="6 11" id="KW-0028">Amino-acid biosynthesis</keyword>
<evidence type="ECO:0000256" key="1">
    <source>
        <dbReference type="ARBA" id="ARBA00001933"/>
    </source>
</evidence>
<name>I0AGQ6_IGNAJ</name>
<dbReference type="HAMAP" id="MF_01023">
    <property type="entry name" value="HisC_aminotrans_2"/>
    <property type="match status" value="1"/>
</dbReference>
<dbReference type="InterPro" id="IPR001917">
    <property type="entry name" value="Aminotrans_II_pyridoxalP_BS"/>
</dbReference>
<evidence type="ECO:0000256" key="8">
    <source>
        <dbReference type="ARBA" id="ARBA00022898"/>
    </source>
</evidence>
<dbReference type="CDD" id="cd00609">
    <property type="entry name" value="AAT_like"/>
    <property type="match status" value="1"/>
</dbReference>
<dbReference type="SUPFAM" id="SSF53383">
    <property type="entry name" value="PLP-dependent transferases"/>
    <property type="match status" value="1"/>
</dbReference>
<keyword evidence="9 11" id="KW-0368">Histidine biosynthesis</keyword>
<keyword evidence="14" id="KW-1185">Reference proteome</keyword>
<dbReference type="KEGG" id="ial:IALB_0451"/>
<comment type="pathway">
    <text evidence="2 11">Amino-acid biosynthesis; L-histidine biosynthesis; L-histidine from 5-phospho-alpha-D-ribose 1-diphosphate: step 7/9.</text>
</comment>
<keyword evidence="5 11" id="KW-0032">Aminotransferase</keyword>
<comment type="similarity">
    <text evidence="3 11">Belongs to the class-II pyridoxal-phosphate-dependent aminotransferase family. Histidinol-phosphate aminotransferase subfamily.</text>
</comment>
<dbReference type="EMBL" id="CP003418">
    <property type="protein sequence ID" value="AFH48163.1"/>
    <property type="molecule type" value="Genomic_DNA"/>
</dbReference>
<dbReference type="GO" id="GO:0030170">
    <property type="term" value="F:pyridoxal phosphate binding"/>
    <property type="evidence" value="ECO:0007669"/>
    <property type="project" value="InterPro"/>
</dbReference>
<evidence type="ECO:0000313" key="14">
    <source>
        <dbReference type="Proteomes" id="UP000007394"/>
    </source>
</evidence>
<dbReference type="InterPro" id="IPR015422">
    <property type="entry name" value="PyrdxlP-dep_Trfase_small"/>
</dbReference>
<keyword evidence="7 11" id="KW-0808">Transferase</keyword>
<evidence type="ECO:0000256" key="2">
    <source>
        <dbReference type="ARBA" id="ARBA00005011"/>
    </source>
</evidence>
<dbReference type="HOGENOM" id="CLU_017584_3_1_10"/>
<dbReference type="RefSeq" id="WP_014559321.1">
    <property type="nucleotide sequence ID" value="NC_017464.1"/>
</dbReference>
<dbReference type="UniPathway" id="UPA00031">
    <property type="reaction ID" value="UER00012"/>
</dbReference>
<evidence type="ECO:0000256" key="6">
    <source>
        <dbReference type="ARBA" id="ARBA00022605"/>
    </source>
</evidence>
<evidence type="ECO:0000256" key="3">
    <source>
        <dbReference type="ARBA" id="ARBA00007970"/>
    </source>
</evidence>
<dbReference type="AlphaFoldDB" id="I0AGQ6"/>
<dbReference type="Pfam" id="PF00155">
    <property type="entry name" value="Aminotran_1_2"/>
    <property type="match status" value="1"/>
</dbReference>
<dbReference type="GO" id="GO:0004400">
    <property type="term" value="F:histidinol-phosphate transaminase activity"/>
    <property type="evidence" value="ECO:0007669"/>
    <property type="project" value="UniProtKB-UniRule"/>
</dbReference>
<evidence type="ECO:0000256" key="9">
    <source>
        <dbReference type="ARBA" id="ARBA00023102"/>
    </source>
</evidence>
<dbReference type="Proteomes" id="UP000007394">
    <property type="component" value="Chromosome"/>
</dbReference>
<evidence type="ECO:0000256" key="7">
    <source>
        <dbReference type="ARBA" id="ARBA00022679"/>
    </source>
</evidence>
<sequence>MKNIETLVRKNILNLKPYTSARDIYQDGIFLDANENSFGSFIESDIVDLNRYPDPHQKELRKALSELINISSDKFFFGVGSDEIIDLSIRIFCEPGKSNVIIPTPTYGMYQVACAINDVEVKSVKLDDSFDLDLEKTLNAIDSNTKMIFLCSPNNPTGNLLSIERIKSLAKSFEGIIFLDEAYIDFAEEYSFINQISDFNNVIISRTFSKAWGLAGVRCGYCIADEVIVNLLFKVKAPYTINKLTSNAIRKAIQISERKNLFVKNIIEERKKLIIELSKLNFVKKIFPSAANFLLVEMSNAKFVFDYLNDKKIRVRLRSDDERLKDCLRITIGTPEENDLLIKALMELN</sequence>
<dbReference type="Gene3D" id="3.40.640.10">
    <property type="entry name" value="Type I PLP-dependent aspartate aminotransferase-like (Major domain)"/>
    <property type="match status" value="1"/>
</dbReference>
<dbReference type="PATRIC" id="fig|945713.3.peg.449"/>
<dbReference type="OrthoDB" id="9813612at2"/>
<feature type="modified residue" description="N6-(pyridoxal phosphate)lysine" evidence="11">
    <location>
        <position position="210"/>
    </location>
</feature>
<comment type="catalytic activity">
    <reaction evidence="10 11">
        <text>L-histidinol phosphate + 2-oxoglutarate = 3-(imidazol-4-yl)-2-oxopropyl phosphate + L-glutamate</text>
        <dbReference type="Rhea" id="RHEA:23744"/>
        <dbReference type="ChEBI" id="CHEBI:16810"/>
        <dbReference type="ChEBI" id="CHEBI:29985"/>
        <dbReference type="ChEBI" id="CHEBI:57766"/>
        <dbReference type="ChEBI" id="CHEBI:57980"/>
        <dbReference type="EC" id="2.6.1.9"/>
    </reaction>
</comment>
<dbReference type="PANTHER" id="PTHR42885:SF2">
    <property type="entry name" value="HISTIDINOL-PHOSPHATE AMINOTRANSFERASE"/>
    <property type="match status" value="1"/>
</dbReference>
<accession>I0AGQ6</accession>
<organism evidence="13 14">
    <name type="scientific">Ignavibacterium album (strain DSM 19864 / JCM 16511 / NBRC 101810 / Mat9-16)</name>
    <dbReference type="NCBI Taxonomy" id="945713"/>
    <lineage>
        <taxon>Bacteria</taxon>
        <taxon>Pseudomonadati</taxon>
        <taxon>Ignavibacteriota</taxon>
        <taxon>Ignavibacteria</taxon>
        <taxon>Ignavibacteriales</taxon>
        <taxon>Ignavibacteriaceae</taxon>
        <taxon>Ignavibacterium</taxon>
    </lineage>
</organism>
<dbReference type="PANTHER" id="PTHR42885">
    <property type="entry name" value="HISTIDINOL-PHOSPHATE AMINOTRANSFERASE-RELATED"/>
    <property type="match status" value="1"/>
</dbReference>
<reference evidence="13 14" key="1">
    <citation type="journal article" date="2012" name="Front. Microbiol.">
        <title>Complete genome of Ignavibacterium album, a metabolically versatile, flagellated, facultative anaerobe from the phylum Chlorobi.</title>
        <authorList>
            <person name="Liu Z."/>
            <person name="Frigaard N.-U."/>
            <person name="Vogl K."/>
            <person name="Iino T."/>
            <person name="Ohkuma M."/>
            <person name="Overmann J."/>
            <person name="Bryant D.A."/>
        </authorList>
    </citation>
    <scope>NUCLEOTIDE SEQUENCE [LARGE SCALE GENOMIC DNA]</scope>
    <source>
        <strain evidence="14">DSM 19864 / JCM 16511 / NBRC 101810 / Mat9-16</strain>
    </source>
</reference>
<dbReference type="EC" id="2.6.1.9" evidence="11"/>
<dbReference type="InterPro" id="IPR004839">
    <property type="entry name" value="Aminotransferase_I/II_large"/>
</dbReference>
<dbReference type="InterPro" id="IPR015421">
    <property type="entry name" value="PyrdxlP-dep_Trfase_major"/>
</dbReference>
<evidence type="ECO:0000256" key="5">
    <source>
        <dbReference type="ARBA" id="ARBA00022576"/>
    </source>
</evidence>
<evidence type="ECO:0000256" key="4">
    <source>
        <dbReference type="ARBA" id="ARBA00011738"/>
    </source>
</evidence>
<evidence type="ECO:0000256" key="11">
    <source>
        <dbReference type="HAMAP-Rule" id="MF_01023"/>
    </source>
</evidence>
<dbReference type="Gene3D" id="3.90.1150.10">
    <property type="entry name" value="Aspartate Aminotransferase, domain 1"/>
    <property type="match status" value="1"/>
</dbReference>
<keyword evidence="8 11" id="KW-0663">Pyridoxal phosphate</keyword>
<dbReference type="STRING" id="945713.IALB_0451"/>
<proteinExistence type="inferred from homology"/>
<protein>
    <recommendedName>
        <fullName evidence="11">Histidinol-phosphate aminotransferase</fullName>
        <ecNumber evidence="11">2.6.1.9</ecNumber>
    </recommendedName>
    <alternativeName>
        <fullName evidence="11">Imidazole acetol-phosphate transaminase</fullName>
    </alternativeName>
</protein>
<dbReference type="eggNOG" id="COG0079">
    <property type="taxonomic scope" value="Bacteria"/>
</dbReference>
<comment type="cofactor">
    <cofactor evidence="1 11">
        <name>pyridoxal 5'-phosphate</name>
        <dbReference type="ChEBI" id="CHEBI:597326"/>
    </cofactor>
</comment>
<evidence type="ECO:0000256" key="10">
    <source>
        <dbReference type="ARBA" id="ARBA00047481"/>
    </source>
</evidence>
<feature type="domain" description="Aminotransferase class I/classII large" evidence="12">
    <location>
        <begin position="44"/>
        <end position="345"/>
    </location>
</feature>
<dbReference type="GO" id="GO:0000105">
    <property type="term" value="P:L-histidine biosynthetic process"/>
    <property type="evidence" value="ECO:0007669"/>
    <property type="project" value="UniProtKB-UniRule"/>
</dbReference>